<dbReference type="EMBL" id="BARU01021442">
    <property type="protein sequence ID" value="GAH60381.1"/>
    <property type="molecule type" value="Genomic_DNA"/>
</dbReference>
<proteinExistence type="predicted"/>
<sequence length="64" mass="6810">MIDAFKSKSVSNATAPGDLIRATTPGCEVNVTDIIVYNDAGVAAVIIFYDEDSNIKLKFSIGTK</sequence>
<dbReference type="AlphaFoldDB" id="X1GR60"/>
<reference evidence="1" key="1">
    <citation type="journal article" date="2014" name="Front. Microbiol.">
        <title>High frequency of phylogenetically diverse reductive dehalogenase-homologous genes in deep subseafloor sedimentary metagenomes.</title>
        <authorList>
            <person name="Kawai M."/>
            <person name="Futagami T."/>
            <person name="Toyoda A."/>
            <person name="Takaki Y."/>
            <person name="Nishi S."/>
            <person name="Hori S."/>
            <person name="Arai W."/>
            <person name="Tsubouchi T."/>
            <person name="Morono Y."/>
            <person name="Uchiyama I."/>
            <person name="Ito T."/>
            <person name="Fujiyama A."/>
            <person name="Inagaki F."/>
            <person name="Takami H."/>
        </authorList>
    </citation>
    <scope>NUCLEOTIDE SEQUENCE</scope>
    <source>
        <strain evidence="1">Expedition CK06-06</strain>
    </source>
</reference>
<accession>X1GR60</accession>
<protein>
    <submittedName>
        <fullName evidence="1">Uncharacterized protein</fullName>
    </submittedName>
</protein>
<evidence type="ECO:0000313" key="1">
    <source>
        <dbReference type="EMBL" id="GAH60381.1"/>
    </source>
</evidence>
<gene>
    <name evidence="1" type="ORF">S03H2_35081</name>
</gene>
<comment type="caution">
    <text evidence="1">The sequence shown here is derived from an EMBL/GenBank/DDBJ whole genome shotgun (WGS) entry which is preliminary data.</text>
</comment>
<organism evidence="1">
    <name type="scientific">marine sediment metagenome</name>
    <dbReference type="NCBI Taxonomy" id="412755"/>
    <lineage>
        <taxon>unclassified sequences</taxon>
        <taxon>metagenomes</taxon>
        <taxon>ecological metagenomes</taxon>
    </lineage>
</organism>
<feature type="non-terminal residue" evidence="1">
    <location>
        <position position="64"/>
    </location>
</feature>
<name>X1GR60_9ZZZZ</name>